<evidence type="ECO:0000313" key="10">
    <source>
        <dbReference type="EMBL" id="KAA6347374.1"/>
    </source>
</evidence>
<keyword evidence="5 10" id="KW-0418">Kinase</keyword>
<comment type="catalytic activity">
    <reaction evidence="8">
        <text>L-seryl-[protein] + ATP = O-phospho-L-seryl-[protein] + ADP + H(+)</text>
        <dbReference type="Rhea" id="RHEA:17989"/>
        <dbReference type="Rhea" id="RHEA-COMP:9863"/>
        <dbReference type="Rhea" id="RHEA-COMP:11604"/>
        <dbReference type="ChEBI" id="CHEBI:15378"/>
        <dbReference type="ChEBI" id="CHEBI:29999"/>
        <dbReference type="ChEBI" id="CHEBI:30616"/>
        <dbReference type="ChEBI" id="CHEBI:83421"/>
        <dbReference type="ChEBI" id="CHEBI:456216"/>
        <dbReference type="EC" id="2.7.11.1"/>
    </reaction>
</comment>
<name>A0A5J4SMB3_9EUKA</name>
<proteinExistence type="predicted"/>
<dbReference type="SUPFAM" id="SSF56112">
    <property type="entry name" value="Protein kinase-like (PK-like)"/>
    <property type="match status" value="1"/>
</dbReference>
<keyword evidence="6" id="KW-0067">ATP-binding</keyword>
<evidence type="ECO:0000256" key="3">
    <source>
        <dbReference type="ARBA" id="ARBA00022679"/>
    </source>
</evidence>
<dbReference type="InterPro" id="IPR051131">
    <property type="entry name" value="NEK_Ser/Thr_kinase_NIMA"/>
</dbReference>
<evidence type="ECO:0000259" key="9">
    <source>
        <dbReference type="PROSITE" id="PS50011"/>
    </source>
</evidence>
<protein>
    <recommendedName>
        <fullName evidence="1">non-specific serine/threonine protein kinase</fullName>
        <ecNumber evidence="1">2.7.11.1</ecNumber>
    </recommendedName>
</protein>
<dbReference type="PANTHER" id="PTHR44899">
    <property type="entry name" value="CAMK FAMILY PROTEIN KINASE"/>
    <property type="match status" value="1"/>
</dbReference>
<evidence type="ECO:0000256" key="6">
    <source>
        <dbReference type="ARBA" id="ARBA00022840"/>
    </source>
</evidence>
<sequence length="137" mass="15850">YFSEQQIVDWMIQILLALKKIHAKNIIHRDVKLGNIFLTKDQTAKLGDFGSAIQLSRQDKKINSKAGTRVYKSPEMLKIAIYELCRKQRPYHGANDAEMLQSIEEGHITRIPTQYTDGLWKLIKKMLNKNPKKRPSA</sequence>
<feature type="non-terminal residue" evidence="10">
    <location>
        <position position="1"/>
    </location>
</feature>
<dbReference type="InterPro" id="IPR008271">
    <property type="entry name" value="Ser/Thr_kinase_AS"/>
</dbReference>
<evidence type="ECO:0000256" key="8">
    <source>
        <dbReference type="ARBA" id="ARBA00048679"/>
    </source>
</evidence>
<dbReference type="PROSITE" id="PS50011">
    <property type="entry name" value="PROTEIN_KINASE_DOM"/>
    <property type="match status" value="1"/>
</dbReference>
<comment type="catalytic activity">
    <reaction evidence="7">
        <text>L-threonyl-[protein] + ATP = O-phospho-L-threonyl-[protein] + ADP + H(+)</text>
        <dbReference type="Rhea" id="RHEA:46608"/>
        <dbReference type="Rhea" id="RHEA-COMP:11060"/>
        <dbReference type="Rhea" id="RHEA-COMP:11605"/>
        <dbReference type="ChEBI" id="CHEBI:15378"/>
        <dbReference type="ChEBI" id="CHEBI:30013"/>
        <dbReference type="ChEBI" id="CHEBI:30616"/>
        <dbReference type="ChEBI" id="CHEBI:61977"/>
        <dbReference type="ChEBI" id="CHEBI:456216"/>
        <dbReference type="EC" id="2.7.11.1"/>
    </reaction>
</comment>
<evidence type="ECO:0000256" key="4">
    <source>
        <dbReference type="ARBA" id="ARBA00022741"/>
    </source>
</evidence>
<evidence type="ECO:0000256" key="5">
    <source>
        <dbReference type="ARBA" id="ARBA00022777"/>
    </source>
</evidence>
<feature type="domain" description="Protein kinase" evidence="9">
    <location>
        <begin position="1"/>
        <end position="137"/>
    </location>
</feature>
<gene>
    <name evidence="10" type="ORF">EZS28_052033</name>
</gene>
<dbReference type="GO" id="GO:0005524">
    <property type="term" value="F:ATP binding"/>
    <property type="evidence" value="ECO:0007669"/>
    <property type="project" value="UniProtKB-KW"/>
</dbReference>
<evidence type="ECO:0000256" key="7">
    <source>
        <dbReference type="ARBA" id="ARBA00047899"/>
    </source>
</evidence>
<feature type="non-terminal residue" evidence="10">
    <location>
        <position position="137"/>
    </location>
</feature>
<keyword evidence="3" id="KW-0808">Transferase</keyword>
<organism evidence="10 11">
    <name type="scientific">Streblomastix strix</name>
    <dbReference type="NCBI Taxonomy" id="222440"/>
    <lineage>
        <taxon>Eukaryota</taxon>
        <taxon>Metamonada</taxon>
        <taxon>Preaxostyla</taxon>
        <taxon>Oxymonadida</taxon>
        <taxon>Streblomastigidae</taxon>
        <taxon>Streblomastix</taxon>
    </lineage>
</organism>
<dbReference type="GO" id="GO:0004674">
    <property type="term" value="F:protein serine/threonine kinase activity"/>
    <property type="evidence" value="ECO:0007669"/>
    <property type="project" value="UniProtKB-KW"/>
</dbReference>
<evidence type="ECO:0000256" key="2">
    <source>
        <dbReference type="ARBA" id="ARBA00022527"/>
    </source>
</evidence>
<dbReference type="PROSITE" id="PS00108">
    <property type="entry name" value="PROTEIN_KINASE_ST"/>
    <property type="match status" value="1"/>
</dbReference>
<dbReference type="AlphaFoldDB" id="A0A5J4SMB3"/>
<dbReference type="OrthoDB" id="8693905at2759"/>
<dbReference type="EMBL" id="SNRW01040016">
    <property type="protein sequence ID" value="KAA6347374.1"/>
    <property type="molecule type" value="Genomic_DNA"/>
</dbReference>
<reference evidence="10 11" key="1">
    <citation type="submission" date="2019-03" db="EMBL/GenBank/DDBJ databases">
        <title>Single cell metagenomics reveals metabolic interactions within the superorganism composed of flagellate Streblomastix strix and complex community of Bacteroidetes bacteria on its surface.</title>
        <authorList>
            <person name="Treitli S.C."/>
            <person name="Kolisko M."/>
            <person name="Husnik F."/>
            <person name="Keeling P."/>
            <person name="Hampl V."/>
        </authorList>
    </citation>
    <scope>NUCLEOTIDE SEQUENCE [LARGE SCALE GENOMIC DNA]</scope>
    <source>
        <strain evidence="10">ST1C</strain>
    </source>
</reference>
<comment type="caution">
    <text evidence="10">The sequence shown here is derived from an EMBL/GenBank/DDBJ whole genome shotgun (WGS) entry which is preliminary data.</text>
</comment>
<dbReference type="Proteomes" id="UP000324800">
    <property type="component" value="Unassembled WGS sequence"/>
</dbReference>
<dbReference type="InterPro" id="IPR000719">
    <property type="entry name" value="Prot_kinase_dom"/>
</dbReference>
<dbReference type="Gene3D" id="1.10.510.10">
    <property type="entry name" value="Transferase(Phosphotransferase) domain 1"/>
    <property type="match status" value="1"/>
</dbReference>
<evidence type="ECO:0000313" key="11">
    <source>
        <dbReference type="Proteomes" id="UP000324800"/>
    </source>
</evidence>
<keyword evidence="2" id="KW-0723">Serine/threonine-protein kinase</keyword>
<dbReference type="Pfam" id="PF00069">
    <property type="entry name" value="Pkinase"/>
    <property type="match status" value="1"/>
</dbReference>
<evidence type="ECO:0000256" key="1">
    <source>
        <dbReference type="ARBA" id="ARBA00012513"/>
    </source>
</evidence>
<dbReference type="PANTHER" id="PTHR44899:SF3">
    <property type="entry name" value="SERINE_THREONINE-PROTEIN KINASE NEK1"/>
    <property type="match status" value="1"/>
</dbReference>
<dbReference type="SMART" id="SM00220">
    <property type="entry name" value="S_TKc"/>
    <property type="match status" value="1"/>
</dbReference>
<keyword evidence="4" id="KW-0547">Nucleotide-binding</keyword>
<dbReference type="InterPro" id="IPR011009">
    <property type="entry name" value="Kinase-like_dom_sf"/>
</dbReference>
<accession>A0A5J4SMB3</accession>
<dbReference type="EC" id="2.7.11.1" evidence="1"/>